<accession>A0ABV9FUT0</accession>
<evidence type="ECO:0000256" key="8">
    <source>
        <dbReference type="RuleBase" id="RU363032"/>
    </source>
</evidence>
<protein>
    <submittedName>
        <fullName evidence="11">ABC transporter permease</fullName>
    </submittedName>
</protein>
<dbReference type="PANTHER" id="PTHR43357:SF4">
    <property type="entry name" value="INNER MEMBRANE ABC TRANSPORTER PERMEASE PROTEIN YDCV"/>
    <property type="match status" value="1"/>
</dbReference>
<proteinExistence type="inferred from homology"/>
<sequence length="304" mass="32192">MVAVIDAPVTPSAAPRTAGAPMRAPAPPRPVGRAGRNAPPVRRWRGVVLGLAGLYFLGPVLVAFWFTVDGVDGPSLAAYTRIFTAAGFVDSMTSSLLLGLIAVAITLALMLPTMLLVHLRLPKARPYVEVFSLLPLVIPPVALVVGVRGVLGWGNGSEFVEVSAAFTALQNQSLPLVLALMYVVIALPFTYRSLDAGLRGSKVTVLVEAALNLGARWPTVLWRVVLPALRTSLLNAGFLAFALVMGEYTIAKILIFPTFPVWLAQSGATDGQLQVALALLSLAFTWALLLIVVAVAGRTRKAKP</sequence>
<name>A0ABV9FUT0_9NOCA</name>
<comment type="subcellular location">
    <subcellularLocation>
        <location evidence="1">Cell inner membrane</location>
        <topology evidence="1">Multi-pass membrane protein</topology>
    </subcellularLocation>
    <subcellularLocation>
        <location evidence="8">Cell membrane</location>
        <topology evidence="8">Multi-pass membrane protein</topology>
    </subcellularLocation>
</comment>
<feature type="transmembrane region" description="Helical" evidence="8">
    <location>
        <begin position="173"/>
        <end position="191"/>
    </location>
</feature>
<dbReference type="Pfam" id="PF00528">
    <property type="entry name" value="BPD_transp_1"/>
    <property type="match status" value="1"/>
</dbReference>
<dbReference type="RefSeq" id="WP_378416569.1">
    <property type="nucleotide sequence ID" value="NZ_JBHSFO010000004.1"/>
</dbReference>
<keyword evidence="7 8" id="KW-0472">Membrane</keyword>
<keyword evidence="3" id="KW-1003">Cell membrane</keyword>
<organism evidence="11 12">
    <name type="scientific">Rhodococcus kronopolitis</name>
    <dbReference type="NCBI Taxonomy" id="1460226"/>
    <lineage>
        <taxon>Bacteria</taxon>
        <taxon>Bacillati</taxon>
        <taxon>Actinomycetota</taxon>
        <taxon>Actinomycetes</taxon>
        <taxon>Mycobacteriales</taxon>
        <taxon>Nocardiaceae</taxon>
        <taxon>Rhodococcus</taxon>
    </lineage>
</organism>
<dbReference type="Gene3D" id="1.10.3720.10">
    <property type="entry name" value="MetI-like"/>
    <property type="match status" value="1"/>
</dbReference>
<dbReference type="PANTHER" id="PTHR43357">
    <property type="entry name" value="INNER MEMBRANE ABC TRANSPORTER PERMEASE PROTEIN YDCV"/>
    <property type="match status" value="1"/>
</dbReference>
<evidence type="ECO:0000259" key="10">
    <source>
        <dbReference type="PROSITE" id="PS50928"/>
    </source>
</evidence>
<comment type="caution">
    <text evidence="11">The sequence shown here is derived from an EMBL/GenBank/DDBJ whole genome shotgun (WGS) entry which is preliminary data.</text>
</comment>
<dbReference type="CDD" id="cd06261">
    <property type="entry name" value="TM_PBP2"/>
    <property type="match status" value="1"/>
</dbReference>
<dbReference type="Proteomes" id="UP001595914">
    <property type="component" value="Unassembled WGS sequence"/>
</dbReference>
<evidence type="ECO:0000256" key="3">
    <source>
        <dbReference type="ARBA" id="ARBA00022475"/>
    </source>
</evidence>
<dbReference type="InterPro" id="IPR035906">
    <property type="entry name" value="MetI-like_sf"/>
</dbReference>
<feature type="transmembrane region" description="Helical" evidence="8">
    <location>
        <begin position="131"/>
        <end position="153"/>
    </location>
</feature>
<dbReference type="InterPro" id="IPR000515">
    <property type="entry name" value="MetI-like"/>
</dbReference>
<keyword evidence="2 8" id="KW-0813">Transport</keyword>
<dbReference type="EMBL" id="JBHSFO010000004">
    <property type="protein sequence ID" value="MFC4604059.1"/>
    <property type="molecule type" value="Genomic_DNA"/>
</dbReference>
<feature type="region of interest" description="Disordered" evidence="9">
    <location>
        <begin position="1"/>
        <end position="37"/>
    </location>
</feature>
<keyword evidence="6 8" id="KW-1133">Transmembrane helix</keyword>
<evidence type="ECO:0000313" key="12">
    <source>
        <dbReference type="Proteomes" id="UP001595914"/>
    </source>
</evidence>
<dbReference type="PROSITE" id="PS50928">
    <property type="entry name" value="ABC_TM1"/>
    <property type="match status" value="1"/>
</dbReference>
<gene>
    <name evidence="11" type="ORF">ACFO6S_10225</name>
</gene>
<feature type="transmembrane region" description="Helical" evidence="8">
    <location>
        <begin position="233"/>
        <end position="255"/>
    </location>
</feature>
<evidence type="ECO:0000256" key="6">
    <source>
        <dbReference type="ARBA" id="ARBA00022989"/>
    </source>
</evidence>
<keyword evidence="12" id="KW-1185">Reference proteome</keyword>
<feature type="compositionally biased region" description="Low complexity" evidence="9">
    <location>
        <begin position="13"/>
        <end position="23"/>
    </location>
</feature>
<feature type="transmembrane region" description="Helical" evidence="8">
    <location>
        <begin position="275"/>
        <end position="296"/>
    </location>
</feature>
<evidence type="ECO:0000256" key="7">
    <source>
        <dbReference type="ARBA" id="ARBA00023136"/>
    </source>
</evidence>
<evidence type="ECO:0000256" key="5">
    <source>
        <dbReference type="ARBA" id="ARBA00022692"/>
    </source>
</evidence>
<feature type="transmembrane region" description="Helical" evidence="8">
    <location>
        <begin position="96"/>
        <end position="119"/>
    </location>
</feature>
<keyword evidence="4" id="KW-0997">Cell inner membrane</keyword>
<evidence type="ECO:0000256" key="9">
    <source>
        <dbReference type="SAM" id="MobiDB-lite"/>
    </source>
</evidence>
<evidence type="ECO:0000256" key="1">
    <source>
        <dbReference type="ARBA" id="ARBA00004429"/>
    </source>
</evidence>
<keyword evidence="5 8" id="KW-0812">Transmembrane</keyword>
<reference evidence="12" key="1">
    <citation type="journal article" date="2019" name="Int. J. Syst. Evol. Microbiol.">
        <title>The Global Catalogue of Microorganisms (GCM) 10K type strain sequencing project: providing services to taxonomists for standard genome sequencing and annotation.</title>
        <authorList>
            <consortium name="The Broad Institute Genomics Platform"/>
            <consortium name="The Broad Institute Genome Sequencing Center for Infectious Disease"/>
            <person name="Wu L."/>
            <person name="Ma J."/>
        </authorList>
    </citation>
    <scope>NUCLEOTIDE SEQUENCE [LARGE SCALE GENOMIC DNA]</scope>
    <source>
        <strain evidence="12">CCUG 54520</strain>
    </source>
</reference>
<comment type="similarity">
    <text evidence="8">Belongs to the binding-protein-dependent transport system permease family.</text>
</comment>
<evidence type="ECO:0000313" key="11">
    <source>
        <dbReference type="EMBL" id="MFC4604059.1"/>
    </source>
</evidence>
<feature type="domain" description="ABC transmembrane type-1" evidence="10">
    <location>
        <begin position="92"/>
        <end position="292"/>
    </location>
</feature>
<evidence type="ECO:0000256" key="2">
    <source>
        <dbReference type="ARBA" id="ARBA00022448"/>
    </source>
</evidence>
<feature type="transmembrane region" description="Helical" evidence="8">
    <location>
        <begin position="46"/>
        <end position="66"/>
    </location>
</feature>
<evidence type="ECO:0000256" key="4">
    <source>
        <dbReference type="ARBA" id="ARBA00022519"/>
    </source>
</evidence>
<dbReference type="SUPFAM" id="SSF161098">
    <property type="entry name" value="MetI-like"/>
    <property type="match status" value="1"/>
</dbReference>